<dbReference type="InterPro" id="IPR005325">
    <property type="entry name" value="DUF308_memb"/>
</dbReference>
<feature type="transmembrane region" description="Helical" evidence="1">
    <location>
        <begin position="127"/>
        <end position="147"/>
    </location>
</feature>
<feature type="transmembrane region" description="Helical" evidence="1">
    <location>
        <begin position="71"/>
        <end position="90"/>
    </location>
</feature>
<feature type="transmembrane region" description="Helical" evidence="1">
    <location>
        <begin position="96"/>
        <end position="115"/>
    </location>
</feature>
<proteinExistence type="predicted"/>
<name>A0ABV6HMP9_9SPHI</name>
<dbReference type="EMBL" id="JBHLWO010000002">
    <property type="protein sequence ID" value="MFC0319912.1"/>
    <property type="molecule type" value="Genomic_DNA"/>
</dbReference>
<dbReference type="Pfam" id="PF03729">
    <property type="entry name" value="DUF308"/>
    <property type="match status" value="1"/>
</dbReference>
<dbReference type="PANTHER" id="PTHR34989:SF1">
    <property type="entry name" value="PROTEIN HDED"/>
    <property type="match status" value="1"/>
</dbReference>
<gene>
    <name evidence="2" type="ORF">ACFFI0_16430</name>
</gene>
<dbReference type="Proteomes" id="UP001589774">
    <property type="component" value="Unassembled WGS sequence"/>
</dbReference>
<keyword evidence="1" id="KW-1133">Transmembrane helix</keyword>
<comment type="caution">
    <text evidence="2">The sequence shown here is derived from an EMBL/GenBank/DDBJ whole genome shotgun (WGS) entry which is preliminary data.</text>
</comment>
<keyword evidence="1" id="KW-0472">Membrane</keyword>
<organism evidence="2 3">
    <name type="scientific">Olivibacter oleidegradans</name>
    <dbReference type="NCBI Taxonomy" id="760123"/>
    <lineage>
        <taxon>Bacteria</taxon>
        <taxon>Pseudomonadati</taxon>
        <taxon>Bacteroidota</taxon>
        <taxon>Sphingobacteriia</taxon>
        <taxon>Sphingobacteriales</taxon>
        <taxon>Sphingobacteriaceae</taxon>
        <taxon>Olivibacter</taxon>
    </lineage>
</organism>
<feature type="transmembrane region" description="Helical" evidence="1">
    <location>
        <begin position="159"/>
        <end position="177"/>
    </location>
</feature>
<dbReference type="PANTHER" id="PTHR34989">
    <property type="entry name" value="PROTEIN HDED"/>
    <property type="match status" value="1"/>
</dbReference>
<dbReference type="RefSeq" id="WP_130855467.1">
    <property type="nucleotide sequence ID" value="NZ_JBHLWO010000002.1"/>
</dbReference>
<dbReference type="InterPro" id="IPR052712">
    <property type="entry name" value="Acid_resist_chaperone_HdeD"/>
</dbReference>
<accession>A0ABV6HMP9</accession>
<evidence type="ECO:0000256" key="1">
    <source>
        <dbReference type="SAM" id="Phobius"/>
    </source>
</evidence>
<protein>
    <submittedName>
        <fullName evidence="2">HdeD family acid-resistance protein</fullName>
    </submittedName>
</protein>
<keyword evidence="3" id="KW-1185">Reference proteome</keyword>
<evidence type="ECO:0000313" key="3">
    <source>
        <dbReference type="Proteomes" id="UP001589774"/>
    </source>
</evidence>
<reference evidence="2 3" key="1">
    <citation type="submission" date="2024-09" db="EMBL/GenBank/DDBJ databases">
        <authorList>
            <person name="Sun Q."/>
            <person name="Mori K."/>
        </authorList>
    </citation>
    <scope>NUCLEOTIDE SEQUENCE [LARGE SCALE GENOMIC DNA]</scope>
    <source>
        <strain evidence="2 3">CCM 7765</strain>
    </source>
</reference>
<evidence type="ECO:0000313" key="2">
    <source>
        <dbReference type="EMBL" id="MFC0319912.1"/>
    </source>
</evidence>
<feature type="transmembrane region" description="Helical" evidence="1">
    <location>
        <begin position="39"/>
        <end position="59"/>
    </location>
</feature>
<keyword evidence="1" id="KW-0812">Transmembrane</keyword>
<feature type="transmembrane region" description="Helical" evidence="1">
    <location>
        <begin position="12"/>
        <end position="33"/>
    </location>
</feature>
<sequence length="186" mass="21061">MSIRTTLTNKRYYAWLLLAAGLVLIGLGVWVFLSPIISYRYISIVFIILALTAGVFEISFSLFSRKMIPDWPSFVLGGVLDIAIAGYVFFNPWLLMVLLPPFMGGMLLVKLIIIIQNTVSIWRRKPVNWWLVMVAIISIGFVLQLLLRNNSIEMTDLMALTGVGFILAGVFRIYLFAKARNIIAER</sequence>